<dbReference type="Gene3D" id="4.10.240.10">
    <property type="entry name" value="Zn(2)-C6 fungal-type DNA-binding domain"/>
    <property type="match status" value="1"/>
</dbReference>
<dbReference type="Pfam" id="PF04082">
    <property type="entry name" value="Fungal_trans"/>
    <property type="match status" value="1"/>
</dbReference>
<gene>
    <name evidence="5" type="ORF">CSIM01_04531</name>
</gene>
<dbReference type="SMART" id="SM00906">
    <property type="entry name" value="Fungal_trans"/>
    <property type="match status" value="1"/>
</dbReference>
<protein>
    <recommendedName>
        <fullName evidence="4">Xylanolytic transcriptional activator regulatory domain-containing protein</fullName>
    </recommendedName>
</protein>
<evidence type="ECO:0000313" key="5">
    <source>
        <dbReference type="EMBL" id="KXH38041.1"/>
    </source>
</evidence>
<dbReference type="CDD" id="cd00067">
    <property type="entry name" value="GAL4"/>
    <property type="match status" value="1"/>
</dbReference>
<dbReference type="GO" id="GO:0006351">
    <property type="term" value="P:DNA-templated transcription"/>
    <property type="evidence" value="ECO:0007669"/>
    <property type="project" value="InterPro"/>
</dbReference>
<dbReference type="AlphaFoldDB" id="A0A135SQA9"/>
<dbReference type="GO" id="GO:0000981">
    <property type="term" value="F:DNA-binding transcription factor activity, RNA polymerase II-specific"/>
    <property type="evidence" value="ECO:0007669"/>
    <property type="project" value="InterPro"/>
</dbReference>
<dbReference type="InterPro" id="IPR001138">
    <property type="entry name" value="Zn2Cys6_DnaBD"/>
</dbReference>
<evidence type="ECO:0000256" key="3">
    <source>
        <dbReference type="SAM" id="MobiDB-lite"/>
    </source>
</evidence>
<feature type="compositionally biased region" description="Polar residues" evidence="3">
    <location>
        <begin position="450"/>
        <end position="463"/>
    </location>
</feature>
<dbReference type="Proteomes" id="UP000070328">
    <property type="component" value="Unassembled WGS sequence"/>
</dbReference>
<dbReference type="PANTHER" id="PTHR42110">
    <property type="entry name" value="L-ASPARAGINASE, PUTATIVE (AFU_ORTHOLOGUE AFUA_3G11890)-RELATED"/>
    <property type="match status" value="1"/>
</dbReference>
<sequence>MSQHAVLEDSVFSDRGGITENTHRIHAAVTDADGSLLYAVGDPSRLTLARSAAKPAQILALLEIEGFEQFGFDDKEIALMCSSHSSEERHVQSGVTMLAKIAAKEQDLRCGGHPSMSESVNNEWIRKGFIPGALCNNCSAKHIGMLAGAKALGQDEEYHLPNHEVQIRVRHTFEELTGLEADEIKWGIDGCNLPAPALPLRDISHLYALLAHAADAEAQGSATDPRTRHLARIYHSMWRFPKMVAGDARFCTELMLKHGGTLVGKLGADGCYGVAIRDSGETRCLGANSGLGISVKVEDGNEEILYAAVMEILEELGIGSVESRGAMNAFHHIERVNTAGVVTGKSTRNRGAESRGIPGGASDIDVRKWAMVALVQPHYQRTRTMVCEMSEESRLEVKCDGQRPECGGCRMRSHRCEYPEDGRKAAVRSKASEIQSLQTQIEQLKKQVSERSPSTGINESLESSRMFAPGRPQNSPTSSIPAQLEYACSSRSPPSRHQTDADSPMPQLHERPSLEGDTTVYGATSLLHDNASGHFWKSSTSSKAETNNFLKRAAQDRLIAQAATSYQREAVFYSTPSVLANADFDGVSADIAMHLLDLHWNRLHYTYLWTYRPAIMDSIFNNGPYVNKLLLNAIFLQSSLFTDLSIVRTCPEDPSTTGMGFYDRFKELLPQHIDNPTMPTVVALVVCGVCLVPYGKQSAGWVYCGMAYRMMVDLGYHLDIQSCIDPESKNGVSVTEMEMRRRIYWGAYTSDKFQSLYLGRPPGLLLKDGNISKEFLDSYEEMEQWNPGSASISPTAFLNRGHFNFPIEPVSRDDGRRRCIDAAFKIWRLLEAYNTCFTLRHAHYGLLYAAYSAVLVILQHAHQDQEHYIRCIKFFWMILSEYQRKFGRGLRKPFKVLKSLMQQMKEVSRHISLDESSNCNDQQHADLTDSTYDFETLDVTDTTGWPDFWQELMADNTSLMDDTMFGLFTK</sequence>
<dbReference type="Pfam" id="PF06089">
    <property type="entry name" value="Asparaginase_II"/>
    <property type="match status" value="1"/>
</dbReference>
<keyword evidence="6" id="KW-1185">Reference proteome</keyword>
<evidence type="ECO:0000313" key="6">
    <source>
        <dbReference type="Proteomes" id="UP000070328"/>
    </source>
</evidence>
<reference evidence="5 6" key="1">
    <citation type="submission" date="2014-02" db="EMBL/GenBank/DDBJ databases">
        <title>The genome sequence of Colletotrichum simmondsii CBS122122.</title>
        <authorList>
            <person name="Baroncelli R."/>
            <person name="Thon M.R."/>
        </authorList>
    </citation>
    <scope>NUCLEOTIDE SEQUENCE [LARGE SCALE GENOMIC DNA]</scope>
    <source>
        <strain evidence="5 6">CBS122122</strain>
    </source>
</reference>
<dbReference type="InterPro" id="IPR010349">
    <property type="entry name" value="Asparaginase_II"/>
</dbReference>
<dbReference type="Pfam" id="PF00172">
    <property type="entry name" value="Zn_clus"/>
    <property type="match status" value="1"/>
</dbReference>
<proteinExistence type="predicted"/>
<accession>A0A135SQA9</accession>
<feature type="compositionally biased region" description="Polar residues" evidence="3">
    <location>
        <begin position="472"/>
        <end position="481"/>
    </location>
</feature>
<keyword evidence="1" id="KW-0479">Metal-binding</keyword>
<dbReference type="EMBL" id="JFBX01000473">
    <property type="protein sequence ID" value="KXH38041.1"/>
    <property type="molecule type" value="Genomic_DNA"/>
</dbReference>
<evidence type="ECO:0000256" key="1">
    <source>
        <dbReference type="ARBA" id="ARBA00022723"/>
    </source>
</evidence>
<keyword evidence="2" id="KW-0539">Nucleus</keyword>
<evidence type="ECO:0000259" key="4">
    <source>
        <dbReference type="SMART" id="SM00906"/>
    </source>
</evidence>
<organism evidence="5 6">
    <name type="scientific">Colletotrichum simmondsii</name>
    <dbReference type="NCBI Taxonomy" id="703756"/>
    <lineage>
        <taxon>Eukaryota</taxon>
        <taxon>Fungi</taxon>
        <taxon>Dikarya</taxon>
        <taxon>Ascomycota</taxon>
        <taxon>Pezizomycotina</taxon>
        <taxon>Sordariomycetes</taxon>
        <taxon>Hypocreomycetidae</taxon>
        <taxon>Glomerellales</taxon>
        <taxon>Glomerellaceae</taxon>
        <taxon>Colletotrichum</taxon>
        <taxon>Colletotrichum acutatum species complex</taxon>
    </lineage>
</organism>
<name>A0A135SQA9_9PEZI</name>
<dbReference type="InterPro" id="IPR036864">
    <property type="entry name" value="Zn2-C6_fun-type_DNA-bd_sf"/>
</dbReference>
<evidence type="ECO:0000256" key="2">
    <source>
        <dbReference type="ARBA" id="ARBA00023242"/>
    </source>
</evidence>
<dbReference type="PANTHER" id="PTHR42110:SF1">
    <property type="entry name" value="L-ASPARAGINASE, PUTATIVE (AFU_ORTHOLOGUE AFUA_3G11890)-RELATED"/>
    <property type="match status" value="1"/>
</dbReference>
<dbReference type="CDD" id="cd12148">
    <property type="entry name" value="fungal_TF_MHR"/>
    <property type="match status" value="1"/>
</dbReference>
<feature type="region of interest" description="Disordered" evidence="3">
    <location>
        <begin position="442"/>
        <end position="513"/>
    </location>
</feature>
<dbReference type="InterPro" id="IPR007219">
    <property type="entry name" value="XnlR_reg_dom"/>
</dbReference>
<comment type="caution">
    <text evidence="5">The sequence shown here is derived from an EMBL/GenBank/DDBJ whole genome shotgun (WGS) entry which is preliminary data.</text>
</comment>
<feature type="domain" description="Xylanolytic transcriptional activator regulatory" evidence="4">
    <location>
        <begin position="700"/>
        <end position="782"/>
    </location>
</feature>
<dbReference type="GO" id="GO:0008270">
    <property type="term" value="F:zinc ion binding"/>
    <property type="evidence" value="ECO:0007669"/>
    <property type="project" value="InterPro"/>
</dbReference>
<dbReference type="GO" id="GO:0003677">
    <property type="term" value="F:DNA binding"/>
    <property type="evidence" value="ECO:0007669"/>
    <property type="project" value="InterPro"/>
</dbReference>